<evidence type="ECO:0000259" key="2">
    <source>
        <dbReference type="Pfam" id="PF20237"/>
    </source>
</evidence>
<dbReference type="AlphaFoldDB" id="A0A9P8VTK3"/>
<evidence type="ECO:0000256" key="1">
    <source>
        <dbReference type="SAM" id="Phobius"/>
    </source>
</evidence>
<keyword evidence="1" id="KW-1133">Transmembrane helix</keyword>
<organism evidence="3 4">
    <name type="scientific">Thelonectria olida</name>
    <dbReference type="NCBI Taxonomy" id="1576542"/>
    <lineage>
        <taxon>Eukaryota</taxon>
        <taxon>Fungi</taxon>
        <taxon>Dikarya</taxon>
        <taxon>Ascomycota</taxon>
        <taxon>Pezizomycotina</taxon>
        <taxon>Sordariomycetes</taxon>
        <taxon>Hypocreomycetidae</taxon>
        <taxon>Hypocreales</taxon>
        <taxon>Nectriaceae</taxon>
        <taxon>Thelonectria</taxon>
    </lineage>
</organism>
<dbReference type="Pfam" id="PF20237">
    <property type="entry name" value="DUF6594"/>
    <property type="match status" value="1"/>
</dbReference>
<feature type="transmembrane region" description="Helical" evidence="1">
    <location>
        <begin position="189"/>
        <end position="208"/>
    </location>
</feature>
<sequence length="246" mass="27542">VEDYPQGYPRFSALMASHASFQILRRFSNVRARLLLLAQDRVSHLEARLNEIDREEACPIFLASSRRDKNEERKVVVADLQDALKSYDESLERSFRVSALGNAHSQDVKSLQNWTAGNGCITREETRFLNHQEDLLCISPPKDRLVSWLERSVSAKLLHLSNRGRSQVSRDEHVHIHSRDCMGHLTRTLVAPVLITLVVVPIVVCNAFDDLNARLAIIIAATSIFLTVLALLTGGRVLELAVAGVT</sequence>
<proteinExistence type="predicted"/>
<evidence type="ECO:0000313" key="4">
    <source>
        <dbReference type="Proteomes" id="UP000777438"/>
    </source>
</evidence>
<evidence type="ECO:0000313" key="3">
    <source>
        <dbReference type="EMBL" id="KAH6874920.1"/>
    </source>
</evidence>
<feature type="transmembrane region" description="Helical" evidence="1">
    <location>
        <begin position="215"/>
        <end position="238"/>
    </location>
</feature>
<feature type="non-terminal residue" evidence="3">
    <location>
        <position position="246"/>
    </location>
</feature>
<reference evidence="3 4" key="1">
    <citation type="journal article" date="2021" name="Nat. Commun.">
        <title>Genetic determinants of endophytism in the Arabidopsis root mycobiome.</title>
        <authorList>
            <person name="Mesny F."/>
            <person name="Miyauchi S."/>
            <person name="Thiergart T."/>
            <person name="Pickel B."/>
            <person name="Atanasova L."/>
            <person name="Karlsson M."/>
            <person name="Huettel B."/>
            <person name="Barry K.W."/>
            <person name="Haridas S."/>
            <person name="Chen C."/>
            <person name="Bauer D."/>
            <person name="Andreopoulos W."/>
            <person name="Pangilinan J."/>
            <person name="LaButti K."/>
            <person name="Riley R."/>
            <person name="Lipzen A."/>
            <person name="Clum A."/>
            <person name="Drula E."/>
            <person name="Henrissat B."/>
            <person name="Kohler A."/>
            <person name="Grigoriev I.V."/>
            <person name="Martin F.M."/>
            <person name="Hacquard S."/>
        </authorList>
    </citation>
    <scope>NUCLEOTIDE SEQUENCE [LARGE SCALE GENOMIC DNA]</scope>
    <source>
        <strain evidence="3 4">MPI-CAGE-CH-0241</strain>
    </source>
</reference>
<dbReference type="OrthoDB" id="3533814at2759"/>
<accession>A0A9P8VTK3</accession>
<name>A0A9P8VTK3_9HYPO</name>
<comment type="caution">
    <text evidence="3">The sequence shown here is derived from an EMBL/GenBank/DDBJ whole genome shotgun (WGS) entry which is preliminary data.</text>
</comment>
<gene>
    <name evidence="3" type="ORF">B0T10DRAFT_414859</name>
</gene>
<dbReference type="PANTHER" id="PTHR34502">
    <property type="entry name" value="DUF6594 DOMAIN-CONTAINING PROTEIN-RELATED"/>
    <property type="match status" value="1"/>
</dbReference>
<feature type="domain" description="DUF6594" evidence="2">
    <location>
        <begin position="8"/>
        <end position="244"/>
    </location>
</feature>
<protein>
    <recommendedName>
        <fullName evidence="2">DUF6594 domain-containing protein</fullName>
    </recommendedName>
</protein>
<dbReference type="Proteomes" id="UP000777438">
    <property type="component" value="Unassembled WGS sequence"/>
</dbReference>
<dbReference type="InterPro" id="IPR046529">
    <property type="entry name" value="DUF6594"/>
</dbReference>
<keyword evidence="1" id="KW-0472">Membrane</keyword>
<keyword evidence="4" id="KW-1185">Reference proteome</keyword>
<dbReference type="EMBL" id="JAGPYM010000036">
    <property type="protein sequence ID" value="KAH6874920.1"/>
    <property type="molecule type" value="Genomic_DNA"/>
</dbReference>
<keyword evidence="1" id="KW-0812">Transmembrane</keyword>
<dbReference type="PANTHER" id="PTHR34502:SF3">
    <property type="entry name" value="DUF6594 DOMAIN-CONTAINING PROTEIN"/>
    <property type="match status" value="1"/>
</dbReference>